<accession>A0A1D3JEF3</accession>
<proteinExistence type="predicted"/>
<dbReference type="VEuPathDB" id="PlasmoDB:PocGH01_00179500"/>
<feature type="region of interest" description="Disordered" evidence="1">
    <location>
        <begin position="83"/>
        <end position="124"/>
    </location>
</feature>
<reference evidence="2 3" key="1">
    <citation type="submission" date="2016-06" db="EMBL/GenBank/DDBJ databases">
        <authorList>
            <consortium name="Pathogen Informatics"/>
        </authorList>
    </citation>
    <scope>NUCLEOTIDE SEQUENCE [LARGE SCALE GENOMIC DNA]</scope>
    <source>
        <strain evidence="2">PocGH01</strain>
    </source>
</reference>
<dbReference type="Proteomes" id="UP000242942">
    <property type="component" value="Unassembled WGS sequence"/>
</dbReference>
<evidence type="ECO:0000313" key="3">
    <source>
        <dbReference type="Proteomes" id="UP000242942"/>
    </source>
</evidence>
<feature type="compositionally biased region" description="Acidic residues" evidence="1">
    <location>
        <begin position="114"/>
        <end position="124"/>
    </location>
</feature>
<dbReference type="EMBL" id="FLRI01000356">
    <property type="protein sequence ID" value="SBT84198.1"/>
    <property type="molecule type" value="Genomic_DNA"/>
</dbReference>
<organism evidence="2 3">
    <name type="scientific">Plasmodium ovale</name>
    <name type="common">malaria parasite P. ovale</name>
    <dbReference type="NCBI Taxonomy" id="36330"/>
    <lineage>
        <taxon>Eukaryota</taxon>
        <taxon>Sar</taxon>
        <taxon>Alveolata</taxon>
        <taxon>Apicomplexa</taxon>
        <taxon>Aconoidasida</taxon>
        <taxon>Haemosporida</taxon>
        <taxon>Plasmodiidae</taxon>
        <taxon>Plasmodium</taxon>
        <taxon>Plasmodium (Plasmodium)</taxon>
    </lineage>
</organism>
<protein>
    <submittedName>
        <fullName evidence="2">PIR protein</fullName>
    </submittedName>
</protein>
<gene>
    <name evidence="2" type="primary">PocGH01_00179500</name>
    <name evidence="2" type="ORF">POCGH01_00179500</name>
</gene>
<name>A0A1D3JEF3_PLAOA</name>
<evidence type="ECO:0000313" key="2">
    <source>
        <dbReference type="EMBL" id="SBT84198.1"/>
    </source>
</evidence>
<keyword evidence="3" id="KW-1185">Reference proteome</keyword>
<dbReference type="AlphaFoldDB" id="A0A1D3JEF3"/>
<evidence type="ECO:0000256" key="1">
    <source>
        <dbReference type="SAM" id="MobiDB-lite"/>
    </source>
</evidence>
<feature type="non-terminal residue" evidence="2">
    <location>
        <position position="124"/>
    </location>
</feature>
<sequence>MPDTGNHVLNIESISTSVLKLKDDFKNLNAYFTTVVLDEKVYKKCIYFRYWFYDKVIKNVFLDNVFQNFFFMSFEKGATVVDEDKGEEKAKNVKTSLEVAGEGISESEKKEGHDDEEDDEDEDE</sequence>